<dbReference type="Pfam" id="PF00264">
    <property type="entry name" value="Tyrosinase"/>
    <property type="match status" value="1"/>
</dbReference>
<feature type="domain" description="Tyrosinase copper-binding" evidence="1">
    <location>
        <begin position="2"/>
        <end position="63"/>
    </location>
</feature>
<evidence type="ECO:0000313" key="3">
    <source>
        <dbReference type="Proteomes" id="UP000014480"/>
    </source>
</evidence>
<dbReference type="Proteomes" id="UP000014480">
    <property type="component" value="Unassembled WGS sequence"/>
</dbReference>
<dbReference type="InterPro" id="IPR008922">
    <property type="entry name" value="Di-copper_centre_dom_sf"/>
</dbReference>
<evidence type="ECO:0000313" key="2">
    <source>
        <dbReference type="EMBL" id="TDZ23323.1"/>
    </source>
</evidence>
<reference evidence="3" key="2">
    <citation type="journal article" date="2019" name="Mol. Plant Microbe Interact.">
        <title>Genome sequence resources for four phytopathogenic fungi from the Colletotrichum orbiculare species complex.</title>
        <authorList>
            <person name="Gan P."/>
            <person name="Tsushima A."/>
            <person name="Narusaka M."/>
            <person name="Narusaka Y."/>
            <person name="Takano Y."/>
            <person name="Kubo Y."/>
            <person name="Shirasu K."/>
        </authorList>
    </citation>
    <scope>GENOME REANNOTATION</scope>
    <source>
        <strain evidence="3">104-T / ATCC 96160 / CBS 514.97 / LARS 414 / MAFF 240422</strain>
    </source>
</reference>
<reference evidence="3" key="1">
    <citation type="journal article" date="2013" name="New Phytol.">
        <title>Comparative genomic and transcriptomic analyses reveal the hemibiotrophic stage shift of Colletotrichum fungi.</title>
        <authorList>
            <person name="Gan P."/>
            <person name="Ikeda K."/>
            <person name="Irieda H."/>
            <person name="Narusaka M."/>
            <person name="O'Connell R.J."/>
            <person name="Narusaka Y."/>
            <person name="Takano Y."/>
            <person name="Kubo Y."/>
            <person name="Shirasu K."/>
        </authorList>
    </citation>
    <scope>NUCLEOTIDE SEQUENCE [LARGE SCALE GENOMIC DNA]</scope>
    <source>
        <strain evidence="3">104-T / ATCC 96160 / CBS 514.97 / LARS 414 / MAFF 240422</strain>
    </source>
</reference>
<dbReference type="Gene3D" id="1.10.1280.10">
    <property type="entry name" value="Di-copper center containing domain from catechol oxidase"/>
    <property type="match status" value="1"/>
</dbReference>
<dbReference type="OrthoDB" id="6132182at2759"/>
<evidence type="ECO:0000259" key="1">
    <source>
        <dbReference type="Pfam" id="PF00264"/>
    </source>
</evidence>
<organism evidence="2 3">
    <name type="scientific">Colletotrichum orbiculare (strain 104-T / ATCC 96160 / CBS 514.97 / LARS 414 / MAFF 240422)</name>
    <name type="common">Cucumber anthracnose fungus</name>
    <name type="synonym">Colletotrichum lagenarium</name>
    <dbReference type="NCBI Taxonomy" id="1213857"/>
    <lineage>
        <taxon>Eukaryota</taxon>
        <taxon>Fungi</taxon>
        <taxon>Dikarya</taxon>
        <taxon>Ascomycota</taxon>
        <taxon>Pezizomycotina</taxon>
        <taxon>Sordariomycetes</taxon>
        <taxon>Hypocreomycetidae</taxon>
        <taxon>Glomerellales</taxon>
        <taxon>Glomerellaceae</taxon>
        <taxon>Colletotrichum</taxon>
        <taxon>Colletotrichum orbiculare species complex</taxon>
    </lineage>
</organism>
<name>A0A484FZG9_COLOR</name>
<dbReference type="GO" id="GO:0016491">
    <property type="term" value="F:oxidoreductase activity"/>
    <property type="evidence" value="ECO:0007669"/>
    <property type="project" value="InterPro"/>
</dbReference>
<sequence length="93" mass="10667">MSILFPPWHRAYLALYEQVLFRLAGRIAGWFTNATERSAYQAAAANFRIPYWDWAMAPPEGESAFLPEFETPGIQVRFPNMDRNEASTLRGGR</sequence>
<dbReference type="EMBL" id="AMCV02000006">
    <property type="protein sequence ID" value="TDZ23323.1"/>
    <property type="molecule type" value="Genomic_DNA"/>
</dbReference>
<gene>
    <name evidence="2" type="primary">TYR</name>
    <name evidence="2" type="ORF">Cob_v003607</name>
</gene>
<accession>A0A484FZG9</accession>
<dbReference type="InterPro" id="IPR002227">
    <property type="entry name" value="Tyrosinase_Cu-bd"/>
</dbReference>
<keyword evidence="3" id="KW-1185">Reference proteome</keyword>
<protein>
    <submittedName>
        <fullName evidence="2">Tyrosinase</fullName>
    </submittedName>
</protein>
<comment type="caution">
    <text evidence="2">The sequence shown here is derived from an EMBL/GenBank/DDBJ whole genome shotgun (WGS) entry which is preliminary data.</text>
</comment>
<dbReference type="AlphaFoldDB" id="A0A484FZG9"/>
<dbReference type="STRING" id="1213857.A0A484FZG9"/>
<dbReference type="SUPFAM" id="SSF48056">
    <property type="entry name" value="Di-copper centre-containing domain"/>
    <property type="match status" value="1"/>
</dbReference>
<proteinExistence type="predicted"/>